<dbReference type="InterPro" id="IPR036291">
    <property type="entry name" value="NAD(P)-bd_dom_sf"/>
</dbReference>
<evidence type="ECO:0000259" key="1">
    <source>
        <dbReference type="Pfam" id="PF22917"/>
    </source>
</evidence>
<keyword evidence="3" id="KW-1185">Reference proteome</keyword>
<accession>A0A5Q4Z897</accession>
<evidence type="ECO:0000313" key="2">
    <source>
        <dbReference type="EMBL" id="VVD27501.1"/>
    </source>
</evidence>
<dbReference type="SUPFAM" id="SSF51735">
    <property type="entry name" value="NAD(P)-binding Rossmann-fold domains"/>
    <property type="match status" value="1"/>
</dbReference>
<reference evidence="2 3" key="1">
    <citation type="submission" date="2019-08" db="EMBL/GenBank/DDBJ databases">
        <authorList>
            <person name="Herpell B J."/>
        </authorList>
    </citation>
    <scope>NUCLEOTIDE SEQUENCE [LARGE SCALE GENOMIC DNA]</scope>
    <source>
        <strain evidence="3">Msb3</strain>
    </source>
</reference>
<proteinExistence type="predicted"/>
<dbReference type="InterPro" id="IPR055222">
    <property type="entry name" value="PRISE-like_Rossmann-fold"/>
</dbReference>
<dbReference type="PANTHER" id="PTHR32487:SF0">
    <property type="entry name" value="3-OXO-DELTA(4,5)-STEROID 5-BETA-REDUCTASE"/>
    <property type="match status" value="1"/>
</dbReference>
<dbReference type="KEGG" id="pdio:PDMSB3_1039"/>
<evidence type="ECO:0000313" key="3">
    <source>
        <dbReference type="Proteomes" id="UP000325811"/>
    </source>
</evidence>
<organism evidence="2 3">
    <name type="scientific">Paraburkholderia dioscoreae</name>
    <dbReference type="NCBI Taxonomy" id="2604047"/>
    <lineage>
        <taxon>Bacteria</taxon>
        <taxon>Pseudomonadati</taxon>
        <taxon>Pseudomonadota</taxon>
        <taxon>Betaproteobacteria</taxon>
        <taxon>Burkholderiales</taxon>
        <taxon>Burkholderiaceae</taxon>
        <taxon>Paraburkholderia</taxon>
    </lineage>
</organism>
<feature type="domain" description="PRISE-like Rossmann-fold" evidence="1">
    <location>
        <begin position="6"/>
        <end position="210"/>
    </location>
</feature>
<name>A0A5Q4Z897_9BURK</name>
<dbReference type="PANTHER" id="PTHR32487">
    <property type="entry name" value="3-OXO-DELTA(4,5)-STEROID 5-BETA-REDUCTASE"/>
    <property type="match status" value="1"/>
</dbReference>
<dbReference type="Gene3D" id="3.40.50.720">
    <property type="entry name" value="NAD(P)-binding Rossmann-like Domain"/>
    <property type="match status" value="1"/>
</dbReference>
<dbReference type="Pfam" id="PF22917">
    <property type="entry name" value="PRISE"/>
    <property type="match status" value="1"/>
</dbReference>
<dbReference type="AlphaFoldDB" id="A0A5Q4Z897"/>
<dbReference type="Proteomes" id="UP000325811">
    <property type="component" value="Chromosome I"/>
</dbReference>
<gene>
    <name evidence="2" type="ORF">PDMSB3_1039</name>
</gene>
<protein>
    <recommendedName>
        <fullName evidence="1">PRISE-like Rossmann-fold domain-containing protein</fullName>
    </recommendedName>
</protein>
<dbReference type="EMBL" id="LR699553">
    <property type="protein sequence ID" value="VVD27501.1"/>
    <property type="molecule type" value="Genomic_DNA"/>
</dbReference>
<sequence length="269" mass="29857">MAAAVEPNASMLGNVLKGLRIAGARLQSVVLIGGGKSYAEHLGAYKSPAKESDPRFMGPIFYNDQEDILWARAQTQGYNWTVLRPDAVIGPSIGSPMNLVMGIAAFAVTSRELNVPLRFPGSLAAWSALHQATDSEILGQAVRWALTSPSARNEIFNVTNGDNFRWQHLWPDVAEFFDMPVAAPQPMSLAEQMQDKASLWERTIRKHNLKPTLWSELVSWPFLDGQLNFGTDMVQSTIKIRQAGFGACVDSHQSILSHLRRLRDYRLIP</sequence>
<dbReference type="CDD" id="cd08948">
    <property type="entry name" value="5beta-POR_like_SDR_a"/>
    <property type="match status" value="1"/>
</dbReference>